<dbReference type="Proteomes" id="UP000023758">
    <property type="component" value="Unassembled WGS sequence"/>
</dbReference>
<gene>
    <name evidence="2" type="ORF">H103_07739</name>
</gene>
<dbReference type="HOGENOM" id="CLU_106346_1_0_1"/>
<feature type="region of interest" description="Disordered" evidence="1">
    <location>
        <begin position="46"/>
        <end position="183"/>
    </location>
</feature>
<protein>
    <submittedName>
        <fullName evidence="2">Uncharacterized protein</fullName>
    </submittedName>
</protein>
<feature type="compositionally biased region" description="Basic and acidic residues" evidence="1">
    <location>
        <begin position="114"/>
        <end position="153"/>
    </location>
</feature>
<feature type="compositionally biased region" description="Basic and acidic residues" evidence="1">
    <location>
        <begin position="58"/>
        <end position="82"/>
    </location>
</feature>
<sequence>MSRLLALIQTLHFTPSRLPISRRNGLVTLSVARGARGERFLRHSGYHERLLHSSPRGGLREEHSSTGKEQVHRHYQHHKPEPDMEEADSFAKEFDSRIPSNHAKPALSDAYQHSGKDAKHPKRPSREELSEDERRRRDKEEEDVQRHNEDMEHRHGRAASQITQDGKVETIDEMEEVRFKSEE</sequence>
<dbReference type="OrthoDB" id="4173805at2759"/>
<organism evidence="2">
    <name type="scientific">Trichophyton rubrum CBS 288.86</name>
    <dbReference type="NCBI Taxonomy" id="1215330"/>
    <lineage>
        <taxon>Eukaryota</taxon>
        <taxon>Fungi</taxon>
        <taxon>Dikarya</taxon>
        <taxon>Ascomycota</taxon>
        <taxon>Pezizomycotina</taxon>
        <taxon>Eurotiomycetes</taxon>
        <taxon>Eurotiomycetidae</taxon>
        <taxon>Onygenales</taxon>
        <taxon>Arthrodermataceae</taxon>
        <taxon>Trichophyton</taxon>
    </lineage>
</organism>
<accession>A0A022VRX0</accession>
<reference evidence="2" key="1">
    <citation type="submission" date="2014-02" db="EMBL/GenBank/DDBJ databases">
        <title>The Genome Sequence of Trichophyton rubrum (morphotype fischeri) CBS 288.86.</title>
        <authorList>
            <consortium name="The Broad Institute Genomics Platform"/>
            <person name="Cuomo C.A."/>
            <person name="White T.C."/>
            <person name="Graser Y."/>
            <person name="Martinez-Rossi N."/>
            <person name="Heitman J."/>
            <person name="Young S.K."/>
            <person name="Zeng Q."/>
            <person name="Gargeya S."/>
            <person name="Abouelleil A."/>
            <person name="Alvarado L."/>
            <person name="Chapman S.B."/>
            <person name="Gainer-Dewar J."/>
            <person name="Goldberg J."/>
            <person name="Griggs A."/>
            <person name="Gujja S."/>
            <person name="Hansen M."/>
            <person name="Howarth C."/>
            <person name="Imamovic A."/>
            <person name="Larimer J."/>
            <person name="Martinez D."/>
            <person name="Murphy C."/>
            <person name="Pearson M.D."/>
            <person name="Persinoti G."/>
            <person name="Poon T."/>
            <person name="Priest M."/>
            <person name="Roberts A.D."/>
            <person name="Saif S."/>
            <person name="Shea T.D."/>
            <person name="Sykes S.N."/>
            <person name="Wortman J."/>
            <person name="Nusbaum C."/>
            <person name="Birren B."/>
        </authorList>
    </citation>
    <scope>NUCLEOTIDE SEQUENCE [LARGE SCALE GENOMIC DNA]</scope>
    <source>
        <strain evidence="2">CBS 288.86</strain>
    </source>
</reference>
<evidence type="ECO:0000256" key="1">
    <source>
        <dbReference type="SAM" id="MobiDB-lite"/>
    </source>
</evidence>
<name>A0A022VRX0_TRIRU</name>
<evidence type="ECO:0000313" key="2">
    <source>
        <dbReference type="EMBL" id="EZF48639.1"/>
    </source>
</evidence>
<dbReference type="AlphaFoldDB" id="A0A022VRX0"/>
<feature type="compositionally biased region" description="Basic and acidic residues" evidence="1">
    <location>
        <begin position="166"/>
        <end position="183"/>
    </location>
</feature>
<dbReference type="EMBL" id="KK207923">
    <property type="protein sequence ID" value="EZF48639.1"/>
    <property type="molecule type" value="Genomic_DNA"/>
</dbReference>
<proteinExistence type="predicted"/>